<dbReference type="EMBL" id="JAHFZB010000009">
    <property type="protein sequence ID" value="KAK6485438.1"/>
    <property type="molecule type" value="Genomic_DNA"/>
</dbReference>
<dbReference type="Pfam" id="PF13855">
    <property type="entry name" value="LRR_8"/>
    <property type="match status" value="1"/>
</dbReference>
<evidence type="ECO:0000313" key="5">
    <source>
        <dbReference type="Proteomes" id="UP001369086"/>
    </source>
</evidence>
<dbReference type="InterPro" id="IPR050216">
    <property type="entry name" value="LRR_domain-containing"/>
</dbReference>
<feature type="compositionally biased region" description="Pro residues" evidence="3">
    <location>
        <begin position="11"/>
        <end position="25"/>
    </location>
</feature>
<evidence type="ECO:0000313" key="4">
    <source>
        <dbReference type="EMBL" id="KAK6485438.1"/>
    </source>
</evidence>
<organism evidence="4 5">
    <name type="scientific">Huso huso</name>
    <name type="common">Beluga</name>
    <name type="synonym">Acipenser huso</name>
    <dbReference type="NCBI Taxonomy" id="61971"/>
    <lineage>
        <taxon>Eukaryota</taxon>
        <taxon>Metazoa</taxon>
        <taxon>Chordata</taxon>
        <taxon>Craniata</taxon>
        <taxon>Vertebrata</taxon>
        <taxon>Euteleostomi</taxon>
        <taxon>Actinopterygii</taxon>
        <taxon>Chondrostei</taxon>
        <taxon>Acipenseriformes</taxon>
        <taxon>Acipenseridae</taxon>
        <taxon>Huso</taxon>
    </lineage>
</organism>
<evidence type="ECO:0000256" key="2">
    <source>
        <dbReference type="ARBA" id="ARBA00022737"/>
    </source>
</evidence>
<keyword evidence="5" id="KW-1185">Reference proteome</keyword>
<dbReference type="InterPro" id="IPR003591">
    <property type="entry name" value="Leu-rich_rpt_typical-subtyp"/>
</dbReference>
<keyword evidence="1" id="KW-0433">Leucine-rich repeat</keyword>
<proteinExistence type="predicted"/>
<evidence type="ECO:0000256" key="1">
    <source>
        <dbReference type="ARBA" id="ARBA00022614"/>
    </source>
</evidence>
<dbReference type="PANTHER" id="PTHR48051:SF46">
    <property type="entry name" value="LEUCINE RICH REPEAT-CONTAINING DOMAIN PROTEIN"/>
    <property type="match status" value="1"/>
</dbReference>
<keyword evidence="2" id="KW-0677">Repeat</keyword>
<protein>
    <submittedName>
        <fullName evidence="4">Leucine-rich repeat-containing protein 63</fullName>
    </submittedName>
</protein>
<dbReference type="InterPro" id="IPR001611">
    <property type="entry name" value="Leu-rich_rpt"/>
</dbReference>
<accession>A0ABR0ZKV1</accession>
<gene>
    <name evidence="4" type="ORF">HHUSO_G11223</name>
</gene>
<dbReference type="SUPFAM" id="SSF52058">
    <property type="entry name" value="L domain-like"/>
    <property type="match status" value="1"/>
</dbReference>
<comment type="caution">
    <text evidence="4">The sequence shown here is derived from an EMBL/GenBank/DDBJ whole genome shotgun (WGS) entry which is preliminary data.</text>
</comment>
<dbReference type="SMART" id="SM00369">
    <property type="entry name" value="LRR_TYP"/>
    <property type="match status" value="4"/>
</dbReference>
<name>A0ABR0ZKV1_HUSHU</name>
<feature type="region of interest" description="Disordered" evidence="3">
    <location>
        <begin position="1"/>
        <end position="31"/>
    </location>
</feature>
<dbReference type="Proteomes" id="UP001369086">
    <property type="component" value="Unassembled WGS sequence"/>
</dbReference>
<dbReference type="InterPro" id="IPR032675">
    <property type="entry name" value="LRR_dom_sf"/>
</dbReference>
<dbReference type="Gene3D" id="3.80.10.10">
    <property type="entry name" value="Ribonuclease Inhibitor"/>
    <property type="match status" value="1"/>
</dbReference>
<dbReference type="PANTHER" id="PTHR48051">
    <property type="match status" value="1"/>
</dbReference>
<evidence type="ECO:0000256" key="3">
    <source>
        <dbReference type="SAM" id="MobiDB-lite"/>
    </source>
</evidence>
<sequence length="524" mass="59282">MPEHSKLLRRPLPPKILPPLQPSPEPTANSSVGNKSCTHFYYFLSYFCSSDSLFGPSAPAPSAIPKSGNRASHQLYNRHDKALHSPRMIFFFKPLGPGGFPSRPPPNPPRVHLLHLLWDEPRFQSLPEFTLDDFLLDATSCPMFKKKDLKEVIHLRQTYKKLIEKGELHKGNQSKINTQVMSSKSIPVASSRIPQRQMVYELTALMREKMHKNNAEEEESSAFHSKRQAYDRQNAGNVLNDNSVLNDEKCGIITPAELAILDSLVQGGLLLNLKAHFLSQVPDLTPLANSLLYLNLSFNNLNSLPVEVFNLRHLEVLKLRDNPIKEIPEGIHKLKKLRTFVISFCLISSLPLGLFLLPCLQLLDVSYNKITFIPNDIRNLRALECLNVEGNELCALPCGALSLPIRQLRISNNYMHALFWEENSQNQPQRLLHLAALTFAQNNLGQYYRDLPSDIQQVLNNVNVCDCCKGTLYGSGLQIIRPCEKIFGINNLPFMFYSCSPSCYKNFRTQTDNLYDILYGGPSS</sequence>
<dbReference type="PROSITE" id="PS51450">
    <property type="entry name" value="LRR"/>
    <property type="match status" value="3"/>
</dbReference>
<reference evidence="4 5" key="1">
    <citation type="submission" date="2021-05" db="EMBL/GenBank/DDBJ databases">
        <authorList>
            <person name="Zahm M."/>
            <person name="Klopp C."/>
            <person name="Cabau C."/>
            <person name="Kuhl H."/>
            <person name="Suciu R."/>
            <person name="Ciorpac M."/>
            <person name="Holostenco D."/>
            <person name="Gessner J."/>
            <person name="Wuertz S."/>
            <person name="Hohne C."/>
            <person name="Stock M."/>
            <person name="Gislard M."/>
            <person name="Lluch J."/>
            <person name="Milhes M."/>
            <person name="Lampietro C."/>
            <person name="Lopez Roques C."/>
            <person name="Donnadieu C."/>
            <person name="Du K."/>
            <person name="Schartl M."/>
            <person name="Guiguen Y."/>
        </authorList>
    </citation>
    <scope>NUCLEOTIDE SEQUENCE [LARGE SCALE GENOMIC DNA]</scope>
    <source>
        <strain evidence="4">Hh-F2</strain>
        <tissue evidence="4">Blood</tissue>
    </source>
</reference>